<organism evidence="3 4">
    <name type="scientific">Litorilinea aerophila</name>
    <dbReference type="NCBI Taxonomy" id="1204385"/>
    <lineage>
        <taxon>Bacteria</taxon>
        <taxon>Bacillati</taxon>
        <taxon>Chloroflexota</taxon>
        <taxon>Caldilineae</taxon>
        <taxon>Caldilineales</taxon>
        <taxon>Caldilineaceae</taxon>
        <taxon>Litorilinea</taxon>
    </lineage>
</organism>
<evidence type="ECO:0000256" key="1">
    <source>
        <dbReference type="SAM" id="MobiDB-lite"/>
    </source>
</evidence>
<feature type="region of interest" description="Disordered" evidence="1">
    <location>
        <begin position="1"/>
        <end position="25"/>
    </location>
</feature>
<dbReference type="Proteomes" id="UP000317371">
    <property type="component" value="Unassembled WGS sequence"/>
</dbReference>
<evidence type="ECO:0000313" key="4">
    <source>
        <dbReference type="Proteomes" id="UP000317371"/>
    </source>
</evidence>
<dbReference type="InterPro" id="IPR050855">
    <property type="entry name" value="NDM-1-like"/>
</dbReference>
<feature type="domain" description="Metallo-beta-lactamase" evidence="2">
    <location>
        <begin position="58"/>
        <end position="246"/>
    </location>
</feature>
<dbReference type="OrthoDB" id="148116at2"/>
<protein>
    <submittedName>
        <fullName evidence="3">MBL fold metallo-hydrolase</fullName>
    </submittedName>
</protein>
<evidence type="ECO:0000313" key="3">
    <source>
        <dbReference type="EMBL" id="TQE94026.1"/>
    </source>
</evidence>
<dbReference type="GO" id="GO:0016787">
    <property type="term" value="F:hydrolase activity"/>
    <property type="evidence" value="ECO:0007669"/>
    <property type="project" value="UniProtKB-KW"/>
</dbReference>
<name>A0A540VB79_9CHLR</name>
<gene>
    <name evidence="3" type="ORF">FKZ61_18810</name>
</gene>
<feature type="compositionally biased region" description="Basic and acidic residues" evidence="1">
    <location>
        <begin position="320"/>
        <end position="333"/>
    </location>
</feature>
<dbReference type="PANTHER" id="PTHR42951:SF4">
    <property type="entry name" value="ACYL-COENZYME A THIOESTERASE MBLAC2"/>
    <property type="match status" value="1"/>
</dbReference>
<keyword evidence="3" id="KW-0378">Hydrolase</keyword>
<dbReference type="InParanoid" id="A0A540VB79"/>
<dbReference type="CDD" id="cd16282">
    <property type="entry name" value="metallo-hydrolase-like_MBL-fold"/>
    <property type="match status" value="1"/>
</dbReference>
<dbReference type="InterPro" id="IPR001279">
    <property type="entry name" value="Metallo-B-lactamas"/>
</dbReference>
<keyword evidence="4" id="KW-1185">Reference proteome</keyword>
<proteinExistence type="predicted"/>
<dbReference type="InterPro" id="IPR036866">
    <property type="entry name" value="RibonucZ/Hydroxyglut_hydro"/>
</dbReference>
<accession>A0A540VB79</accession>
<dbReference type="SUPFAM" id="SSF56281">
    <property type="entry name" value="Metallo-hydrolase/oxidoreductase"/>
    <property type="match status" value="1"/>
</dbReference>
<feature type="region of interest" description="Disordered" evidence="1">
    <location>
        <begin position="320"/>
        <end position="341"/>
    </location>
</feature>
<dbReference type="PANTHER" id="PTHR42951">
    <property type="entry name" value="METALLO-BETA-LACTAMASE DOMAIN-CONTAINING"/>
    <property type="match status" value="1"/>
</dbReference>
<evidence type="ECO:0000259" key="2">
    <source>
        <dbReference type="SMART" id="SM00849"/>
    </source>
</evidence>
<comment type="caution">
    <text evidence="3">The sequence shown here is derived from an EMBL/GenBank/DDBJ whole genome shotgun (WGS) entry which is preliminary data.</text>
</comment>
<dbReference type="Gene3D" id="3.60.15.10">
    <property type="entry name" value="Ribonuclease Z/Hydroxyacylglutathione hydrolase-like"/>
    <property type="match status" value="1"/>
</dbReference>
<reference evidence="3 4" key="1">
    <citation type="submission" date="2019-06" db="EMBL/GenBank/DDBJ databases">
        <title>Genome sequence of Litorilinea aerophila BAA-2444.</title>
        <authorList>
            <person name="Maclea K.S."/>
            <person name="Maurais E.G."/>
            <person name="Iannazzi L.C."/>
        </authorList>
    </citation>
    <scope>NUCLEOTIDE SEQUENCE [LARGE SCALE GENOMIC DNA]</scope>
    <source>
        <strain evidence="3 4">ATCC BAA-2444</strain>
    </source>
</reference>
<dbReference type="Pfam" id="PF00753">
    <property type="entry name" value="Lactamase_B"/>
    <property type="match status" value="1"/>
</dbReference>
<dbReference type="EMBL" id="VIGC01000029">
    <property type="protein sequence ID" value="TQE94026.1"/>
    <property type="molecule type" value="Genomic_DNA"/>
</dbReference>
<dbReference type="SMART" id="SM00849">
    <property type="entry name" value="Lactamase_B"/>
    <property type="match status" value="1"/>
</dbReference>
<sequence length="341" mass="39091">MSPLSGDNRQHREVLKQSSSWREGNMARRRSAVRIGVTGLGEREELAPGIFINTHYRGCTPGFIYTEEGIILVDTPLIPKQAIDWRQQIEEEYPGHPFLYLINTDHHRGHALGNQYFMPCKVIAHERAHKEMSGYTENFKERVRNSFKREPEIQAQLNNIIIIPPHVTFTNRAKLLFGGREIELIFVGGHTPATSIVWLPEEKICFVGDIVWVDQHPYMAQGNTLEWLSALELIRQLGAEILVPGHGPVCTPDATYKVAEYIEFMRARVRDYYLAGKTKNETKSGLVGEMLEWFPVPPERKAKIESQIKSGLNRVYREIQREMEEQGDGVHQDGDEDEDDD</sequence>
<dbReference type="AlphaFoldDB" id="A0A540VB79"/>